<organism evidence="3 4">
    <name type="scientific">Algivirga pacifica</name>
    <dbReference type="NCBI Taxonomy" id="1162670"/>
    <lineage>
        <taxon>Bacteria</taxon>
        <taxon>Pseudomonadati</taxon>
        <taxon>Bacteroidota</taxon>
        <taxon>Cytophagia</taxon>
        <taxon>Cytophagales</taxon>
        <taxon>Flammeovirgaceae</taxon>
        <taxon>Algivirga</taxon>
    </lineage>
</organism>
<dbReference type="InterPro" id="IPR053147">
    <property type="entry name" value="Hsp_HslJ-like"/>
</dbReference>
<evidence type="ECO:0000313" key="3">
    <source>
        <dbReference type="EMBL" id="GAA4848397.1"/>
    </source>
</evidence>
<evidence type="ECO:0000313" key="4">
    <source>
        <dbReference type="Proteomes" id="UP001500298"/>
    </source>
</evidence>
<accession>A0ABP9DKC3</accession>
<sequence length="160" mass="17806">MTNVKAVLFTGFLCLSLLACKSQKQVNQESKNDITNTEQADMEESQSSNPLHETKWILTELRGQKISTNPSAPEVFITFTPEGKVYGNSGCNSFNGSYSISEGERIQLTQLISTQRACLNMEVEDAFLKVLQTTDNYTIKDGVLTLNKARMAPLAKFENK</sequence>
<evidence type="ECO:0000259" key="2">
    <source>
        <dbReference type="Pfam" id="PF03724"/>
    </source>
</evidence>
<gene>
    <name evidence="3" type="ORF">GCM10023331_36340</name>
</gene>
<evidence type="ECO:0000256" key="1">
    <source>
        <dbReference type="SAM" id="MobiDB-lite"/>
    </source>
</evidence>
<dbReference type="EMBL" id="BAABJX010000059">
    <property type="protein sequence ID" value="GAA4848397.1"/>
    <property type="molecule type" value="Genomic_DNA"/>
</dbReference>
<dbReference type="Pfam" id="PF03724">
    <property type="entry name" value="META"/>
    <property type="match status" value="1"/>
</dbReference>
<dbReference type="RefSeq" id="WP_345374428.1">
    <property type="nucleotide sequence ID" value="NZ_BAABJX010000059.1"/>
</dbReference>
<proteinExistence type="predicted"/>
<reference evidence="4" key="1">
    <citation type="journal article" date="2019" name="Int. J. Syst. Evol. Microbiol.">
        <title>The Global Catalogue of Microorganisms (GCM) 10K type strain sequencing project: providing services to taxonomists for standard genome sequencing and annotation.</title>
        <authorList>
            <consortium name="The Broad Institute Genomics Platform"/>
            <consortium name="The Broad Institute Genome Sequencing Center for Infectious Disease"/>
            <person name="Wu L."/>
            <person name="Ma J."/>
        </authorList>
    </citation>
    <scope>NUCLEOTIDE SEQUENCE [LARGE SCALE GENOMIC DNA]</scope>
    <source>
        <strain evidence="4">JCM 18326</strain>
    </source>
</reference>
<protein>
    <recommendedName>
        <fullName evidence="2">DUF306 domain-containing protein</fullName>
    </recommendedName>
</protein>
<dbReference type="Proteomes" id="UP001500298">
    <property type="component" value="Unassembled WGS sequence"/>
</dbReference>
<dbReference type="PANTHER" id="PTHR35535:SF1">
    <property type="entry name" value="HEAT SHOCK PROTEIN HSLJ"/>
    <property type="match status" value="1"/>
</dbReference>
<feature type="region of interest" description="Disordered" evidence="1">
    <location>
        <begin position="31"/>
        <end position="50"/>
    </location>
</feature>
<keyword evidence="4" id="KW-1185">Reference proteome</keyword>
<dbReference type="Gene3D" id="2.40.128.270">
    <property type="match status" value="1"/>
</dbReference>
<dbReference type="PANTHER" id="PTHR35535">
    <property type="entry name" value="HEAT SHOCK PROTEIN HSLJ"/>
    <property type="match status" value="1"/>
</dbReference>
<feature type="domain" description="DUF306" evidence="2">
    <location>
        <begin position="49"/>
        <end position="158"/>
    </location>
</feature>
<comment type="caution">
    <text evidence="3">The sequence shown here is derived from an EMBL/GenBank/DDBJ whole genome shotgun (WGS) entry which is preliminary data.</text>
</comment>
<name>A0ABP9DKC3_9BACT</name>
<dbReference type="PROSITE" id="PS51257">
    <property type="entry name" value="PROKAR_LIPOPROTEIN"/>
    <property type="match status" value="1"/>
</dbReference>
<dbReference type="InterPro" id="IPR005184">
    <property type="entry name" value="DUF306_Meta_HslJ"/>
</dbReference>
<dbReference type="InterPro" id="IPR038670">
    <property type="entry name" value="HslJ-like_sf"/>
</dbReference>